<reference evidence="2" key="2">
    <citation type="submission" date="2021-04" db="EMBL/GenBank/DDBJ databases">
        <authorList>
            <person name="Dong X."/>
        </authorList>
    </citation>
    <scope>NUCLEOTIDE SEQUENCE</scope>
    <source>
        <strain evidence="2">ZWT</strain>
    </source>
</reference>
<reference evidence="2" key="1">
    <citation type="journal article" date="2021" name="mSystems">
        <title>Bacteria and Archaea Synergistically Convert Glycine Betaine to Biogenic Methane in the Formosa Cold Seep of the South China Sea.</title>
        <authorList>
            <person name="Li L."/>
            <person name="Zhang W."/>
            <person name="Zhang S."/>
            <person name="Song L."/>
            <person name="Sun Q."/>
            <person name="Zhang H."/>
            <person name="Xiang H."/>
            <person name="Dong X."/>
        </authorList>
    </citation>
    <scope>NUCLEOTIDE SEQUENCE</scope>
    <source>
        <strain evidence="2">ZWT</strain>
    </source>
</reference>
<proteinExistence type="predicted"/>
<feature type="signal peptide" evidence="1">
    <location>
        <begin position="1"/>
        <end position="28"/>
    </location>
</feature>
<keyword evidence="3" id="KW-1185">Reference proteome</keyword>
<name>A0A9J6P562_9CLOT</name>
<sequence>MKKIISFALFLCLSVCSFLSICSENVFAAESISKKQWIEDINYMAKEFVKTHPKLEDEKTKDEFYNQINELIESVPNIDDEKINIGMRKIIAYLEDSHTDVHEAFENVFPIHVEWLKDGFYVKLTLEEYNQALYCKVAKIDGIEIKEISKLLETIIPHENSVVIKKRVQKYITSPELLYGLDIIDDKEVITFTFENQEGKQFDMDIEAIDIKSIKEMKFVGNQNKNIPLYMQNIKENYWFKYLSDSKAIYLKYNRCFAMKDKSIEEFIKEVFDVVDSNQVDKFIIDLRDNPGGKEGTMHPLFKEIIDRDHINKFHKLYVIVGQYTASSAAINSIQLQEYTNAIFVGEPTFTKPDHYGAISEFVLPNSKLEVTCSTKYAELSKIFKCVSEDDKSFMPDVIVENSIEDLINGRDAVLDSILRNQE</sequence>
<dbReference type="AlphaFoldDB" id="A0A9J6P562"/>
<evidence type="ECO:0000313" key="2">
    <source>
        <dbReference type="EMBL" id="MCM1991831.1"/>
    </source>
</evidence>
<evidence type="ECO:0000313" key="3">
    <source>
        <dbReference type="Proteomes" id="UP001056429"/>
    </source>
</evidence>
<dbReference type="SUPFAM" id="SSF52096">
    <property type="entry name" value="ClpP/crotonase"/>
    <property type="match status" value="1"/>
</dbReference>
<gene>
    <name evidence="2" type="ORF">KDK92_18995</name>
</gene>
<keyword evidence="1" id="KW-0732">Signal</keyword>
<dbReference type="RefSeq" id="WP_250860967.1">
    <property type="nucleotide sequence ID" value="NZ_JAGSOJ010000004.1"/>
</dbReference>
<evidence type="ECO:0000256" key="1">
    <source>
        <dbReference type="SAM" id="SignalP"/>
    </source>
</evidence>
<comment type="caution">
    <text evidence="2">The sequence shown here is derived from an EMBL/GenBank/DDBJ whole genome shotgun (WGS) entry which is preliminary data.</text>
</comment>
<dbReference type="Proteomes" id="UP001056429">
    <property type="component" value="Unassembled WGS sequence"/>
</dbReference>
<protein>
    <submittedName>
        <fullName evidence="2">Peptidase S41</fullName>
    </submittedName>
</protein>
<dbReference type="EMBL" id="JAGSOJ010000004">
    <property type="protein sequence ID" value="MCM1991831.1"/>
    <property type="molecule type" value="Genomic_DNA"/>
</dbReference>
<accession>A0A9J6P562</accession>
<organism evidence="2 3">
    <name type="scientific">Oceanirhabdus seepicola</name>
    <dbReference type="NCBI Taxonomy" id="2828781"/>
    <lineage>
        <taxon>Bacteria</taxon>
        <taxon>Bacillati</taxon>
        <taxon>Bacillota</taxon>
        <taxon>Clostridia</taxon>
        <taxon>Eubacteriales</taxon>
        <taxon>Clostridiaceae</taxon>
        <taxon>Oceanirhabdus</taxon>
    </lineage>
</organism>
<dbReference type="InterPro" id="IPR029045">
    <property type="entry name" value="ClpP/crotonase-like_dom_sf"/>
</dbReference>
<dbReference type="Gene3D" id="3.90.226.10">
    <property type="entry name" value="2-enoyl-CoA Hydratase, Chain A, domain 1"/>
    <property type="match status" value="1"/>
</dbReference>
<feature type="chain" id="PRO_5039913078" evidence="1">
    <location>
        <begin position="29"/>
        <end position="423"/>
    </location>
</feature>